<dbReference type="FunFam" id="3.40.50.300:FF:001076">
    <property type="entry name" value="ATP-dependent DNA helicase MER3"/>
    <property type="match status" value="1"/>
</dbReference>
<comment type="catalytic activity">
    <reaction evidence="10">
        <text>ATP + H2O = ADP + phosphate + H(+)</text>
        <dbReference type="Rhea" id="RHEA:13065"/>
        <dbReference type="ChEBI" id="CHEBI:15377"/>
        <dbReference type="ChEBI" id="CHEBI:15378"/>
        <dbReference type="ChEBI" id="CHEBI:30616"/>
        <dbReference type="ChEBI" id="CHEBI:43474"/>
        <dbReference type="ChEBI" id="CHEBI:456216"/>
        <dbReference type="EC" id="5.6.2.4"/>
    </reaction>
</comment>
<name>A0A9C6TT34_FRAOC</name>
<accession>A0A9C6TT34</accession>
<keyword evidence="14" id="KW-1185">Reference proteome</keyword>
<dbReference type="AlphaFoldDB" id="A0A9C6TT34"/>
<evidence type="ECO:0000256" key="7">
    <source>
        <dbReference type="ARBA" id="ARBA00023254"/>
    </source>
</evidence>
<dbReference type="InterPro" id="IPR014001">
    <property type="entry name" value="Helicase_ATP-bd"/>
</dbReference>
<dbReference type="PROSITE" id="PS51192">
    <property type="entry name" value="HELICASE_ATP_BIND_1"/>
    <property type="match status" value="1"/>
</dbReference>
<comment type="catalytic activity">
    <reaction evidence="8">
        <text>Couples ATP hydrolysis with the unwinding of duplex DNA by translocating in the 3'-5' direction.</text>
        <dbReference type="EC" id="5.6.2.4"/>
    </reaction>
</comment>
<dbReference type="CDD" id="cd18795">
    <property type="entry name" value="SF2_C_Ski2"/>
    <property type="match status" value="1"/>
</dbReference>
<dbReference type="SUPFAM" id="SSF52540">
    <property type="entry name" value="P-loop containing nucleoside triphosphate hydrolases"/>
    <property type="match status" value="1"/>
</dbReference>
<dbReference type="EC" id="5.6.2.4" evidence="9"/>
<evidence type="ECO:0000259" key="13">
    <source>
        <dbReference type="PROSITE" id="PS51194"/>
    </source>
</evidence>
<comment type="similarity">
    <text evidence="1">Belongs to the helicase family. SKI2 subfamily.</text>
</comment>
<evidence type="ECO:0000313" key="14">
    <source>
        <dbReference type="Proteomes" id="UP000504606"/>
    </source>
</evidence>
<feature type="domain" description="Helicase ATP-binding" evidence="12">
    <location>
        <begin position="86"/>
        <end position="275"/>
    </location>
</feature>
<dbReference type="InterPro" id="IPR057842">
    <property type="entry name" value="WH_MER3"/>
</dbReference>
<keyword evidence="3" id="KW-0378">Hydrolase</keyword>
<proteinExistence type="inferred from homology"/>
<keyword evidence="7" id="KW-0469">Meiosis</keyword>
<keyword evidence="2" id="KW-0547">Nucleotide-binding</keyword>
<sequence>MADSQETAFSDHSGPISLDGEDDTTPAPENGRLFSSATVGSDFPHVRPRPLYVDSGLRSIQELPEAYRSMFKDYPCFNRVQSMVMDDVLYSAEPLVVTAPTGSGKTVLFELAIIQLLMSYEKASINNDFKIVYMAPVKALCSEKLHDWARKFSRLNINCIEVTGDSDVADLNHLNRHHIVLTTPEKWDSLTRRWRDHSALMKTVRLFLIDEVHILNEESRGPTLEAVVSRMKMLQQQQRSDNHSLPTLRFIAVSATIPNVEDLAQWLGTHEKPAKYFRMEESMRPVQLKKVVKGYDSNFGGFMFDVHLSYKLKQVISQYSDGKPTLVFCSTRKSVLATAQVLSKMITFSFTDSQKEALARICSQIVDNKIRELAKVGIGCHHAGLTMTDRNLLETAFRDSLIPVLMATSTLAMGVNLPAHLVVIKSTQYYGNGGYQDYSDSQLLQMIGRAGRPQFDTSAVAVIMTKSSCEQKYVRLTAGTEPIQSSLHRHLVEYLNAEVVLGTVRDIPGAVDWMRSTFLFVRANRHPKQYGLSDLCAGSAVKINAKLQVLRPGQV</sequence>
<dbReference type="GeneID" id="127749129"/>
<evidence type="ECO:0000259" key="12">
    <source>
        <dbReference type="PROSITE" id="PS51192"/>
    </source>
</evidence>
<dbReference type="InterPro" id="IPR001650">
    <property type="entry name" value="Helicase_C-like"/>
</dbReference>
<dbReference type="OrthoDB" id="5575at2759"/>
<organism evidence="14 15">
    <name type="scientific">Frankliniella occidentalis</name>
    <name type="common">Western flower thrips</name>
    <name type="synonym">Euthrips occidentalis</name>
    <dbReference type="NCBI Taxonomy" id="133901"/>
    <lineage>
        <taxon>Eukaryota</taxon>
        <taxon>Metazoa</taxon>
        <taxon>Ecdysozoa</taxon>
        <taxon>Arthropoda</taxon>
        <taxon>Hexapoda</taxon>
        <taxon>Insecta</taxon>
        <taxon>Pterygota</taxon>
        <taxon>Neoptera</taxon>
        <taxon>Paraneoptera</taxon>
        <taxon>Thysanoptera</taxon>
        <taxon>Terebrantia</taxon>
        <taxon>Thripoidea</taxon>
        <taxon>Thripidae</taxon>
        <taxon>Frankliniella</taxon>
    </lineage>
</organism>
<dbReference type="Gene3D" id="3.40.50.300">
    <property type="entry name" value="P-loop containing nucleotide triphosphate hydrolases"/>
    <property type="match status" value="2"/>
</dbReference>
<dbReference type="PANTHER" id="PTHR47835">
    <property type="entry name" value="HFM1, ATP DEPENDENT DNA HELICASE HOMOLOG"/>
    <property type="match status" value="1"/>
</dbReference>
<keyword evidence="4 15" id="KW-0347">Helicase</keyword>
<dbReference type="Pfam" id="PF00270">
    <property type="entry name" value="DEAD"/>
    <property type="match status" value="1"/>
</dbReference>
<evidence type="ECO:0000256" key="8">
    <source>
        <dbReference type="ARBA" id="ARBA00034617"/>
    </source>
</evidence>
<evidence type="ECO:0000313" key="15">
    <source>
        <dbReference type="RefSeq" id="XP_052121931.1"/>
    </source>
</evidence>
<protein>
    <recommendedName>
        <fullName evidence="9">DNA 3'-5' helicase</fullName>
        <ecNumber evidence="9">5.6.2.4</ecNumber>
    </recommendedName>
</protein>
<dbReference type="PROSITE" id="PS51194">
    <property type="entry name" value="HELICASE_CTER"/>
    <property type="match status" value="1"/>
</dbReference>
<evidence type="ECO:0000256" key="11">
    <source>
        <dbReference type="SAM" id="MobiDB-lite"/>
    </source>
</evidence>
<dbReference type="KEGG" id="foc:127749129"/>
<dbReference type="SMART" id="SM00487">
    <property type="entry name" value="DEXDc"/>
    <property type="match status" value="1"/>
</dbReference>
<evidence type="ECO:0000256" key="5">
    <source>
        <dbReference type="ARBA" id="ARBA00022840"/>
    </source>
</evidence>
<feature type="region of interest" description="Disordered" evidence="11">
    <location>
        <begin position="1"/>
        <end position="32"/>
    </location>
</feature>
<dbReference type="GO" id="GO:0005524">
    <property type="term" value="F:ATP binding"/>
    <property type="evidence" value="ECO:0007669"/>
    <property type="project" value="UniProtKB-KW"/>
</dbReference>
<evidence type="ECO:0000256" key="4">
    <source>
        <dbReference type="ARBA" id="ARBA00022806"/>
    </source>
</evidence>
<dbReference type="Proteomes" id="UP000504606">
    <property type="component" value="Unplaced"/>
</dbReference>
<keyword evidence="6" id="KW-0413">Isomerase</keyword>
<dbReference type="RefSeq" id="XP_052121931.1">
    <property type="nucleotide sequence ID" value="XM_052265971.1"/>
</dbReference>
<dbReference type="Gene3D" id="1.10.10.10">
    <property type="entry name" value="Winged helix-like DNA-binding domain superfamily/Winged helix DNA-binding domain"/>
    <property type="match status" value="1"/>
</dbReference>
<feature type="domain" description="Helicase C-terminal" evidence="13">
    <location>
        <begin position="311"/>
        <end position="515"/>
    </location>
</feature>
<dbReference type="InterPro" id="IPR036388">
    <property type="entry name" value="WH-like_DNA-bd_sf"/>
</dbReference>
<reference evidence="15" key="1">
    <citation type="submission" date="2025-08" db="UniProtKB">
        <authorList>
            <consortium name="RefSeq"/>
        </authorList>
    </citation>
    <scope>IDENTIFICATION</scope>
    <source>
        <tissue evidence="15">Whole organism</tissue>
    </source>
</reference>
<evidence type="ECO:0000256" key="9">
    <source>
        <dbReference type="ARBA" id="ARBA00034808"/>
    </source>
</evidence>
<dbReference type="Pfam" id="PF00271">
    <property type="entry name" value="Helicase_C"/>
    <property type="match status" value="1"/>
</dbReference>
<dbReference type="GO" id="GO:0007131">
    <property type="term" value="P:reciprocal meiotic recombination"/>
    <property type="evidence" value="ECO:0007669"/>
    <property type="project" value="UniProtKB-ARBA"/>
</dbReference>
<evidence type="ECO:0000256" key="1">
    <source>
        <dbReference type="ARBA" id="ARBA00010140"/>
    </source>
</evidence>
<evidence type="ECO:0000256" key="2">
    <source>
        <dbReference type="ARBA" id="ARBA00022741"/>
    </source>
</evidence>
<dbReference type="Pfam" id="PF23445">
    <property type="entry name" value="WHD_SNRNP200"/>
    <property type="match status" value="1"/>
</dbReference>
<dbReference type="PANTHER" id="PTHR47835:SF3">
    <property type="entry name" value="HELICASE FOR MEIOSIS 1"/>
    <property type="match status" value="1"/>
</dbReference>
<gene>
    <name evidence="15" type="primary">LOC127749129</name>
</gene>
<evidence type="ECO:0000256" key="6">
    <source>
        <dbReference type="ARBA" id="ARBA00023235"/>
    </source>
</evidence>
<dbReference type="SMART" id="SM00490">
    <property type="entry name" value="HELICc"/>
    <property type="match status" value="1"/>
</dbReference>
<dbReference type="InterPro" id="IPR011545">
    <property type="entry name" value="DEAD/DEAH_box_helicase_dom"/>
</dbReference>
<feature type="compositionally biased region" description="Polar residues" evidence="11">
    <location>
        <begin position="1"/>
        <end position="10"/>
    </location>
</feature>
<dbReference type="GO" id="GO:0043138">
    <property type="term" value="F:3'-5' DNA helicase activity"/>
    <property type="evidence" value="ECO:0007669"/>
    <property type="project" value="UniProtKB-EC"/>
</dbReference>
<dbReference type="GO" id="GO:0016787">
    <property type="term" value="F:hydrolase activity"/>
    <property type="evidence" value="ECO:0007669"/>
    <property type="project" value="UniProtKB-KW"/>
</dbReference>
<evidence type="ECO:0000256" key="3">
    <source>
        <dbReference type="ARBA" id="ARBA00022801"/>
    </source>
</evidence>
<keyword evidence="5" id="KW-0067">ATP-binding</keyword>
<dbReference type="InterPro" id="IPR052247">
    <property type="entry name" value="Meiotic_Crossover_Helicase"/>
</dbReference>
<dbReference type="InterPro" id="IPR027417">
    <property type="entry name" value="P-loop_NTPase"/>
</dbReference>
<dbReference type="GO" id="GO:0003676">
    <property type="term" value="F:nucleic acid binding"/>
    <property type="evidence" value="ECO:0007669"/>
    <property type="project" value="InterPro"/>
</dbReference>
<evidence type="ECO:0000256" key="10">
    <source>
        <dbReference type="ARBA" id="ARBA00048988"/>
    </source>
</evidence>